<comment type="caution">
    <text evidence="2">The sequence shown here is derived from an EMBL/GenBank/DDBJ whole genome shotgun (WGS) entry which is preliminary data.</text>
</comment>
<accession>A0A7J0GDN8</accession>
<dbReference type="EMBL" id="BJWL01000020">
    <property type="protein sequence ID" value="GFZ08818.1"/>
    <property type="molecule type" value="Genomic_DNA"/>
</dbReference>
<gene>
    <name evidence="2" type="ORF">Acr_20g0006260</name>
</gene>
<dbReference type="Proteomes" id="UP000585474">
    <property type="component" value="Unassembled WGS sequence"/>
</dbReference>
<dbReference type="PANTHER" id="PTHR22891">
    <property type="entry name" value="EUKARYOTIC TRANSLATION INITIATION FACTOR 2C"/>
    <property type="match status" value="1"/>
</dbReference>
<dbReference type="InterPro" id="IPR012337">
    <property type="entry name" value="RNaseH-like_sf"/>
</dbReference>
<proteinExistence type="predicted"/>
<sequence>MVGFNNYTSNTLVNEFGIQVCAQLVEVKARVLPSPVLQYLGTQVTPEMGRWNMNDKVGGRNMVLANPLNTKFPILTDLITIIFGAGVAHPQPGDDSSPSIAAVVPSMDWPEVTKYRALVAAQKNREEIIQDLYKKDPQNNVCHGGMITDGVGEGQFSQVLLDEVDNIRKACLSMRDNYWPRITFVVVQKRDHTRPFLHNLMTVIQGAGVLLLTQRFAIPPNLISIFAAMMLFGYARCCNSVSIVPPVYYAHLAASRVLFG</sequence>
<dbReference type="InterPro" id="IPR032472">
    <property type="entry name" value="ArgoL2"/>
</dbReference>
<reference evidence="2 3" key="1">
    <citation type="submission" date="2019-07" db="EMBL/GenBank/DDBJ databases">
        <title>De Novo Assembly of kiwifruit Actinidia rufa.</title>
        <authorList>
            <person name="Sugita-Konishi S."/>
            <person name="Sato K."/>
            <person name="Mori E."/>
            <person name="Abe Y."/>
            <person name="Kisaki G."/>
            <person name="Hamano K."/>
            <person name="Suezawa K."/>
            <person name="Otani M."/>
            <person name="Fukuda T."/>
            <person name="Manabe T."/>
            <person name="Gomi K."/>
            <person name="Tabuchi M."/>
            <person name="Akimitsu K."/>
            <person name="Kataoka I."/>
        </authorList>
    </citation>
    <scope>NUCLEOTIDE SEQUENCE [LARGE SCALE GENOMIC DNA]</scope>
    <source>
        <strain evidence="3">cv. Fuchu</strain>
    </source>
</reference>
<dbReference type="InterPro" id="IPR036397">
    <property type="entry name" value="RNaseH_sf"/>
</dbReference>
<feature type="domain" description="Piwi" evidence="1">
    <location>
        <begin position="56"/>
        <end position="199"/>
    </location>
</feature>
<dbReference type="OrthoDB" id="1735462at2759"/>
<dbReference type="InterPro" id="IPR003165">
    <property type="entry name" value="Piwi"/>
</dbReference>
<dbReference type="AlphaFoldDB" id="A0A7J0GDN8"/>
<name>A0A7J0GDN8_9ERIC</name>
<evidence type="ECO:0000313" key="3">
    <source>
        <dbReference type="Proteomes" id="UP000585474"/>
    </source>
</evidence>
<dbReference type="SMART" id="SM00950">
    <property type="entry name" value="Piwi"/>
    <property type="match status" value="1"/>
</dbReference>
<protein>
    <submittedName>
        <fullName evidence="2">Argonaute family protein</fullName>
    </submittedName>
</protein>
<dbReference type="PROSITE" id="PS50822">
    <property type="entry name" value="PIWI"/>
    <property type="match status" value="1"/>
</dbReference>
<dbReference type="Pfam" id="PF02171">
    <property type="entry name" value="Piwi"/>
    <property type="match status" value="1"/>
</dbReference>
<organism evidence="2 3">
    <name type="scientific">Actinidia rufa</name>
    <dbReference type="NCBI Taxonomy" id="165716"/>
    <lineage>
        <taxon>Eukaryota</taxon>
        <taxon>Viridiplantae</taxon>
        <taxon>Streptophyta</taxon>
        <taxon>Embryophyta</taxon>
        <taxon>Tracheophyta</taxon>
        <taxon>Spermatophyta</taxon>
        <taxon>Magnoliopsida</taxon>
        <taxon>eudicotyledons</taxon>
        <taxon>Gunneridae</taxon>
        <taxon>Pentapetalae</taxon>
        <taxon>asterids</taxon>
        <taxon>Ericales</taxon>
        <taxon>Actinidiaceae</taxon>
        <taxon>Actinidia</taxon>
    </lineage>
</organism>
<dbReference type="SUPFAM" id="SSF53098">
    <property type="entry name" value="Ribonuclease H-like"/>
    <property type="match status" value="1"/>
</dbReference>
<evidence type="ECO:0000313" key="2">
    <source>
        <dbReference type="EMBL" id="GFZ08818.1"/>
    </source>
</evidence>
<evidence type="ECO:0000259" key="1">
    <source>
        <dbReference type="PROSITE" id="PS50822"/>
    </source>
</evidence>
<keyword evidence="3" id="KW-1185">Reference proteome</keyword>
<dbReference type="Pfam" id="PF16488">
    <property type="entry name" value="ArgoL2"/>
    <property type="match status" value="1"/>
</dbReference>
<dbReference type="Gene3D" id="3.30.420.10">
    <property type="entry name" value="Ribonuclease H-like superfamily/Ribonuclease H"/>
    <property type="match status" value="2"/>
</dbReference>
<dbReference type="GO" id="GO:0003676">
    <property type="term" value="F:nucleic acid binding"/>
    <property type="evidence" value="ECO:0007669"/>
    <property type="project" value="InterPro"/>
</dbReference>